<reference evidence="1 2" key="1">
    <citation type="journal article" date="2021" name="BMC Genomics">
        <title>Telomere-to-telomere genome assembly of asparaginase-producing Trichoderma simmonsii.</title>
        <authorList>
            <person name="Chung D."/>
            <person name="Kwon Y.M."/>
            <person name="Yang Y."/>
        </authorList>
    </citation>
    <scope>NUCLEOTIDE SEQUENCE [LARGE SCALE GENOMIC DNA]</scope>
    <source>
        <strain evidence="1 2">GH-Sj1</strain>
    </source>
</reference>
<protein>
    <submittedName>
        <fullName evidence="1">Uncharacterized protein</fullName>
    </submittedName>
</protein>
<dbReference type="EMBL" id="CP075867">
    <property type="protein sequence ID" value="QYT00690.1"/>
    <property type="molecule type" value="Genomic_DNA"/>
</dbReference>
<dbReference type="AlphaFoldDB" id="A0A8G0LH36"/>
<organism evidence="1 2">
    <name type="scientific">Trichoderma simmonsii</name>
    <dbReference type="NCBI Taxonomy" id="1491479"/>
    <lineage>
        <taxon>Eukaryota</taxon>
        <taxon>Fungi</taxon>
        <taxon>Dikarya</taxon>
        <taxon>Ascomycota</taxon>
        <taxon>Pezizomycotina</taxon>
        <taxon>Sordariomycetes</taxon>
        <taxon>Hypocreomycetidae</taxon>
        <taxon>Hypocreales</taxon>
        <taxon>Hypocreaceae</taxon>
        <taxon>Trichoderma</taxon>
    </lineage>
</organism>
<name>A0A8G0LH36_9HYPO</name>
<keyword evidence="2" id="KW-1185">Reference proteome</keyword>
<dbReference type="Proteomes" id="UP000826661">
    <property type="component" value="Chromosome IV"/>
</dbReference>
<evidence type="ECO:0000313" key="2">
    <source>
        <dbReference type="Proteomes" id="UP000826661"/>
    </source>
</evidence>
<sequence>MQKHRRSGSTYGPSLQVKTLPNPHDLTCASCRSPILAGACFFDCRPRPAGILQGEPLRWTPVWADRRSDEEAADTIRRETVAELGRVSLVASAAAQLKHNH</sequence>
<evidence type="ECO:0000313" key="1">
    <source>
        <dbReference type="EMBL" id="QYT00690.1"/>
    </source>
</evidence>
<gene>
    <name evidence="1" type="ORF">H0G86_007768</name>
</gene>
<accession>A0A8G0LH36</accession>
<proteinExistence type="predicted"/>